<dbReference type="Proteomes" id="UP000233551">
    <property type="component" value="Unassembled WGS sequence"/>
</dbReference>
<gene>
    <name evidence="2" type="ORF">CRG98_036621</name>
</gene>
<dbReference type="EMBL" id="PGOL01003113">
    <property type="protein sequence ID" value="PKI42996.1"/>
    <property type="molecule type" value="Genomic_DNA"/>
</dbReference>
<feature type="region of interest" description="Disordered" evidence="1">
    <location>
        <begin position="76"/>
        <end position="101"/>
    </location>
</feature>
<evidence type="ECO:0000256" key="1">
    <source>
        <dbReference type="SAM" id="MobiDB-lite"/>
    </source>
</evidence>
<proteinExistence type="predicted"/>
<organism evidence="2 3">
    <name type="scientific">Punica granatum</name>
    <name type="common">Pomegranate</name>
    <dbReference type="NCBI Taxonomy" id="22663"/>
    <lineage>
        <taxon>Eukaryota</taxon>
        <taxon>Viridiplantae</taxon>
        <taxon>Streptophyta</taxon>
        <taxon>Embryophyta</taxon>
        <taxon>Tracheophyta</taxon>
        <taxon>Spermatophyta</taxon>
        <taxon>Magnoliopsida</taxon>
        <taxon>eudicotyledons</taxon>
        <taxon>Gunneridae</taxon>
        <taxon>Pentapetalae</taxon>
        <taxon>rosids</taxon>
        <taxon>malvids</taxon>
        <taxon>Myrtales</taxon>
        <taxon>Lythraceae</taxon>
        <taxon>Punica</taxon>
    </lineage>
</organism>
<protein>
    <submittedName>
        <fullName evidence="2">Uncharacterized protein</fullName>
    </submittedName>
</protein>
<sequence>MAVGVARLGLKSRVGDPGGRRPRPVGEKRVGTLATVTARCEVGVRVVRNPLNVMARLSEVVGRNGTRGGVRCTRVTPRRPDSSCNQNSVLEASNEKSKPGNGLRGWKICRLGCLMIFGLSRVGWLPKYRVVFQRFWPVSALVRGWTELG</sequence>
<evidence type="ECO:0000313" key="3">
    <source>
        <dbReference type="Proteomes" id="UP000233551"/>
    </source>
</evidence>
<evidence type="ECO:0000313" key="2">
    <source>
        <dbReference type="EMBL" id="PKI42996.1"/>
    </source>
</evidence>
<feature type="compositionally biased region" description="Polar residues" evidence="1">
    <location>
        <begin position="82"/>
        <end position="91"/>
    </location>
</feature>
<reference evidence="2 3" key="1">
    <citation type="submission" date="2017-11" db="EMBL/GenBank/DDBJ databases">
        <title>De-novo sequencing of pomegranate (Punica granatum L.) genome.</title>
        <authorList>
            <person name="Akparov Z."/>
            <person name="Amiraslanov A."/>
            <person name="Hajiyeva S."/>
            <person name="Abbasov M."/>
            <person name="Kaur K."/>
            <person name="Hamwieh A."/>
            <person name="Solovyev V."/>
            <person name="Salamov A."/>
            <person name="Braich B."/>
            <person name="Kosarev P."/>
            <person name="Mahmoud A."/>
            <person name="Hajiyev E."/>
            <person name="Babayeva S."/>
            <person name="Izzatullayeva V."/>
            <person name="Mammadov A."/>
            <person name="Mammadov A."/>
            <person name="Sharifova S."/>
            <person name="Ojaghi J."/>
            <person name="Eynullazada K."/>
            <person name="Bayramov B."/>
            <person name="Abdulazimova A."/>
            <person name="Shahmuradov I."/>
        </authorList>
    </citation>
    <scope>NUCLEOTIDE SEQUENCE [LARGE SCALE GENOMIC DNA]</scope>
    <source>
        <strain evidence="3">cv. AG2017</strain>
        <tissue evidence="2">Leaf</tissue>
    </source>
</reference>
<comment type="caution">
    <text evidence="2">The sequence shown here is derived from an EMBL/GenBank/DDBJ whole genome shotgun (WGS) entry which is preliminary data.</text>
</comment>
<accession>A0A2I0II57</accession>
<keyword evidence="3" id="KW-1185">Reference proteome</keyword>
<dbReference type="AlphaFoldDB" id="A0A2I0II57"/>
<feature type="region of interest" description="Disordered" evidence="1">
    <location>
        <begin position="1"/>
        <end position="26"/>
    </location>
</feature>
<name>A0A2I0II57_PUNGR</name>